<organism evidence="7 8">
    <name type="scientific">Serratia liquefaciens</name>
    <dbReference type="NCBI Taxonomy" id="614"/>
    <lineage>
        <taxon>Bacteria</taxon>
        <taxon>Pseudomonadati</taxon>
        <taxon>Pseudomonadota</taxon>
        <taxon>Gammaproteobacteria</taxon>
        <taxon>Enterobacterales</taxon>
        <taxon>Yersiniaceae</taxon>
        <taxon>Serratia</taxon>
    </lineage>
</organism>
<sequence length="448" mass="48068">MNKQSVTDIVDQSPIGGLQIMTLLLCFIVLMINGLDASAMGYIAPELAQEWGVDRAELGPAFAAGLFGMLLGSFICGPAADRYGRKTVLLICSVIVALGTLGYAFSSSISVLVALRLLTGMGLGGVLPGCITLVSEYSPIRWRMLLVTLSFSGFTLGMALGGWVADLLLPVLGWRGLLFVGSIAPLVMLPVLYFMLPESICFLANRPQQRAKLLRIVERIGGHRKWQDVIFTDGMDRKPGEKNLQLSPVAALFSEGRTERTLLLWLTFFCCLFSFYLLSNWLPTVLRSSGFDARMALYVAAMLPLGGMIGGIITALLIDRIGIAKILPPLALLASVALLVTGSQLGSSTRLLVCVFFVGFTLTGALNNISILSAGLYPTTARATGVSWGIGVGHVGSITGAYLGSWLYTVVGDLQNFFYWMAIPALIAALALFCMTRRKDLFAVQAGS</sequence>
<protein>
    <submittedName>
        <fullName evidence="7">MFS transporter</fullName>
    </submittedName>
</protein>
<dbReference type="InterPro" id="IPR005829">
    <property type="entry name" value="Sugar_transporter_CS"/>
</dbReference>
<feature type="transmembrane region" description="Helical" evidence="5">
    <location>
        <begin position="111"/>
        <end position="134"/>
    </location>
</feature>
<feature type="transmembrane region" description="Helical" evidence="5">
    <location>
        <begin position="295"/>
        <end position="318"/>
    </location>
</feature>
<evidence type="ECO:0000313" key="8">
    <source>
        <dbReference type="Proteomes" id="UP000317572"/>
    </source>
</evidence>
<evidence type="ECO:0000256" key="3">
    <source>
        <dbReference type="ARBA" id="ARBA00022989"/>
    </source>
</evidence>
<evidence type="ECO:0000256" key="1">
    <source>
        <dbReference type="ARBA" id="ARBA00004127"/>
    </source>
</evidence>
<dbReference type="AlphaFoldDB" id="A0A515CRJ9"/>
<evidence type="ECO:0000256" key="2">
    <source>
        <dbReference type="ARBA" id="ARBA00022692"/>
    </source>
</evidence>
<feature type="transmembrane region" description="Helical" evidence="5">
    <location>
        <begin position="146"/>
        <end position="165"/>
    </location>
</feature>
<dbReference type="Gene3D" id="1.20.1250.20">
    <property type="entry name" value="MFS general substrate transporter like domains"/>
    <property type="match status" value="1"/>
</dbReference>
<name>A0A515CRJ9_SERLI</name>
<feature type="transmembrane region" description="Helical" evidence="5">
    <location>
        <begin position="61"/>
        <end position="80"/>
    </location>
</feature>
<feature type="transmembrane region" description="Helical" evidence="5">
    <location>
        <begin position="355"/>
        <end position="376"/>
    </location>
</feature>
<reference evidence="7 8" key="1">
    <citation type="submission" date="2018-11" db="EMBL/GenBank/DDBJ databases">
        <title>The first complete genome of Serratia liquefaciens isolated from metalophyte plant revel distinctness adaptive mechanisms in an extreme habitat.</title>
        <authorList>
            <person name="Caneschi W.L."/>
            <person name="Sanchez A.B."/>
            <person name="Felestrino E.B."/>
            <person name="Assis R.A.B."/>
            <person name="Lemes C.G.C."/>
            <person name="Cordeiro I.F."/>
            <person name="Fonseca N.P."/>
            <person name="Villa M."/>
            <person name="Vieira I.T."/>
            <person name="Moraes L.A."/>
            <person name="Kamino L.H.Y."/>
            <person name="do Carmo F."/>
            <person name="Garcia C.M."/>
            <person name="Almeida N.F."/>
            <person name="Silva R.S."/>
            <person name="Ferro J.A."/>
            <person name="Ferro M.I.T."/>
            <person name="Varani A.M."/>
            <person name="Ferreira R.M."/>
            <person name="dos Santos V.L."/>
            <person name="Silva U.C."/>
            <person name="Setubal J.C."/>
            <person name="Moreira L.M."/>
        </authorList>
    </citation>
    <scope>NUCLEOTIDE SEQUENCE [LARGE SCALE GENOMIC DNA]</scope>
    <source>
        <strain evidence="7 8">FG3</strain>
    </source>
</reference>
<feature type="domain" description="Major facilitator superfamily (MFS) profile" evidence="6">
    <location>
        <begin position="22"/>
        <end position="440"/>
    </location>
</feature>
<dbReference type="RefSeq" id="WP_142814639.1">
    <property type="nucleotide sequence ID" value="NZ_CAMFKY010000007.1"/>
</dbReference>
<proteinExistence type="predicted"/>
<feature type="transmembrane region" description="Helical" evidence="5">
    <location>
        <begin position="417"/>
        <end position="435"/>
    </location>
</feature>
<dbReference type="GO" id="GO:0046943">
    <property type="term" value="F:carboxylic acid transmembrane transporter activity"/>
    <property type="evidence" value="ECO:0007669"/>
    <property type="project" value="TreeGrafter"/>
</dbReference>
<dbReference type="InterPro" id="IPR020846">
    <property type="entry name" value="MFS_dom"/>
</dbReference>
<dbReference type="CDD" id="cd17365">
    <property type="entry name" value="MFS_PcaK_like"/>
    <property type="match status" value="1"/>
</dbReference>
<dbReference type="PROSITE" id="PS00217">
    <property type="entry name" value="SUGAR_TRANSPORT_2"/>
    <property type="match status" value="1"/>
</dbReference>
<accession>A0A515CRJ9</accession>
<feature type="transmembrane region" description="Helical" evidence="5">
    <location>
        <begin position="330"/>
        <end position="349"/>
    </location>
</feature>
<dbReference type="PROSITE" id="PS50850">
    <property type="entry name" value="MFS"/>
    <property type="match status" value="1"/>
</dbReference>
<dbReference type="STRING" id="614.XJ20_05080"/>
<dbReference type="PANTHER" id="PTHR23508">
    <property type="entry name" value="CARBOXYLIC ACID TRANSPORTER PROTEIN HOMOLOG"/>
    <property type="match status" value="1"/>
</dbReference>
<dbReference type="EMBL" id="CP033893">
    <property type="protein sequence ID" value="QDL30782.1"/>
    <property type="molecule type" value="Genomic_DNA"/>
</dbReference>
<dbReference type="Pfam" id="PF07690">
    <property type="entry name" value="MFS_1"/>
    <property type="match status" value="1"/>
</dbReference>
<dbReference type="Proteomes" id="UP000317572">
    <property type="component" value="Chromosome"/>
</dbReference>
<dbReference type="PANTHER" id="PTHR23508:SF10">
    <property type="entry name" value="CARBOXYLIC ACID TRANSPORTER PROTEIN HOMOLOG"/>
    <property type="match status" value="1"/>
</dbReference>
<feature type="transmembrane region" description="Helical" evidence="5">
    <location>
        <begin position="20"/>
        <end position="41"/>
    </location>
</feature>
<feature type="transmembrane region" description="Helical" evidence="5">
    <location>
        <begin position="87"/>
        <end position="105"/>
    </location>
</feature>
<keyword evidence="4 5" id="KW-0472">Membrane</keyword>
<dbReference type="InterPro" id="IPR036259">
    <property type="entry name" value="MFS_trans_sf"/>
</dbReference>
<evidence type="ECO:0000313" key="7">
    <source>
        <dbReference type="EMBL" id="QDL30782.1"/>
    </source>
</evidence>
<feature type="transmembrane region" description="Helical" evidence="5">
    <location>
        <begin position="177"/>
        <end position="196"/>
    </location>
</feature>
<dbReference type="GO" id="GO:0005886">
    <property type="term" value="C:plasma membrane"/>
    <property type="evidence" value="ECO:0007669"/>
    <property type="project" value="UniProtKB-SubCell"/>
</dbReference>
<evidence type="ECO:0000256" key="5">
    <source>
        <dbReference type="SAM" id="Phobius"/>
    </source>
</evidence>
<feature type="transmembrane region" description="Helical" evidence="5">
    <location>
        <begin position="262"/>
        <end position="283"/>
    </location>
</feature>
<evidence type="ECO:0000256" key="4">
    <source>
        <dbReference type="ARBA" id="ARBA00023136"/>
    </source>
</evidence>
<dbReference type="SUPFAM" id="SSF103473">
    <property type="entry name" value="MFS general substrate transporter"/>
    <property type="match status" value="1"/>
</dbReference>
<keyword evidence="3 5" id="KW-1133">Transmembrane helix</keyword>
<feature type="transmembrane region" description="Helical" evidence="5">
    <location>
        <begin position="388"/>
        <end position="411"/>
    </location>
</feature>
<dbReference type="InterPro" id="IPR011701">
    <property type="entry name" value="MFS"/>
</dbReference>
<comment type="subcellular location">
    <subcellularLocation>
        <location evidence="1">Endomembrane system</location>
        <topology evidence="1">Multi-pass membrane protein</topology>
    </subcellularLocation>
</comment>
<evidence type="ECO:0000259" key="6">
    <source>
        <dbReference type="PROSITE" id="PS50850"/>
    </source>
</evidence>
<gene>
    <name evidence="7" type="ORF">EGO53_02800</name>
</gene>
<keyword evidence="2 5" id="KW-0812">Transmembrane</keyword>